<feature type="domain" description="Glycosyltransferase 2-like" evidence="8">
    <location>
        <begin position="3"/>
        <end position="160"/>
    </location>
</feature>
<dbReference type="InterPro" id="IPR017475">
    <property type="entry name" value="EPS_sugar_tfrase"/>
</dbReference>
<dbReference type="PANTHER" id="PTHR30576">
    <property type="entry name" value="COLANIC BIOSYNTHESIS UDP-GLUCOSE LIPID CARRIER TRANSFERASE"/>
    <property type="match status" value="1"/>
</dbReference>
<evidence type="ECO:0000256" key="5">
    <source>
        <dbReference type="ARBA" id="ARBA00022989"/>
    </source>
</evidence>
<organism evidence="10 11">
    <name type="scientific">candidate division LCP-89 bacterium B3_LCP</name>
    <dbReference type="NCBI Taxonomy" id="2012998"/>
    <lineage>
        <taxon>Bacteria</taxon>
        <taxon>Pseudomonadati</taxon>
        <taxon>Bacteria division LCP-89</taxon>
    </lineage>
</organism>
<comment type="subcellular location">
    <subcellularLocation>
        <location evidence="1">Membrane</location>
        <topology evidence="1">Multi-pass membrane protein</topology>
    </subcellularLocation>
</comment>
<evidence type="ECO:0000256" key="2">
    <source>
        <dbReference type="ARBA" id="ARBA00006464"/>
    </source>
</evidence>
<proteinExistence type="inferred from homology"/>
<accession>A0A532V313</accession>
<dbReference type="PANTHER" id="PTHR30576:SF10">
    <property type="entry name" value="SLL5057 PROTEIN"/>
    <property type="match status" value="1"/>
</dbReference>
<dbReference type="InterPro" id="IPR029044">
    <property type="entry name" value="Nucleotide-diphossugar_trans"/>
</dbReference>
<evidence type="ECO:0008006" key="12">
    <source>
        <dbReference type="Google" id="ProtNLM"/>
    </source>
</evidence>
<dbReference type="Gene3D" id="3.40.50.720">
    <property type="entry name" value="NAD(P)-binding Rossmann-like Domain"/>
    <property type="match status" value="1"/>
</dbReference>
<dbReference type="AlphaFoldDB" id="A0A532V313"/>
<dbReference type="EMBL" id="NJBN01000002">
    <property type="protein sequence ID" value="TKJ41606.1"/>
    <property type="molecule type" value="Genomic_DNA"/>
</dbReference>
<evidence type="ECO:0000259" key="8">
    <source>
        <dbReference type="Pfam" id="PF00535"/>
    </source>
</evidence>
<keyword evidence="5 7" id="KW-1133">Transmembrane helix</keyword>
<dbReference type="GO" id="GO:0016780">
    <property type="term" value="F:phosphotransferase activity, for other substituted phosphate groups"/>
    <property type="evidence" value="ECO:0007669"/>
    <property type="project" value="TreeGrafter"/>
</dbReference>
<dbReference type="Proteomes" id="UP000319619">
    <property type="component" value="Unassembled WGS sequence"/>
</dbReference>
<keyword evidence="3" id="KW-0808">Transferase</keyword>
<dbReference type="Gene3D" id="3.90.550.10">
    <property type="entry name" value="Spore Coat Polysaccharide Biosynthesis Protein SpsA, Chain A"/>
    <property type="match status" value="1"/>
</dbReference>
<dbReference type="Pfam" id="PF00535">
    <property type="entry name" value="Glycos_transf_2"/>
    <property type="match status" value="1"/>
</dbReference>
<dbReference type="InterPro" id="IPR036291">
    <property type="entry name" value="NAD(P)-bd_dom_sf"/>
</dbReference>
<dbReference type="GO" id="GO:0016020">
    <property type="term" value="C:membrane"/>
    <property type="evidence" value="ECO:0007669"/>
    <property type="project" value="UniProtKB-SubCell"/>
</dbReference>
<dbReference type="SUPFAM" id="SSF51735">
    <property type="entry name" value="NAD(P)-binding Rossmann-fold domains"/>
    <property type="match status" value="1"/>
</dbReference>
<sequence>MISVIIPAYNAEKTLPYTLRALQNQTLPRELYEVIVVDDASTDGTGAVAREFGVRYRRQHKEGPAAARNLGVRIARGDIVLFTDSDCIPREDWIEKMVKPFEDTRIAGVMGRYLTRQKDFAARFVQLEFEERFSILDKVDNIDLVPSFAAAFRREIFEEVGGFDAHYPLANNEDVELSYKIASRGYRMVFCNDAIVYHRHPSNWKKYLSIKFSRAFWRILVYKKFPSKIVKDSYTPQSLKLQILTSWLLLLSPLAFFYNSMTGVVAVITGIVLFLISCIPFIQRTYKFDPKIAIASPLVLFPKGLSFGLGVYLGLIIGSERDTLFPLALAASDAFMAAAALTLGFWVRSELFGYTMIFSKPVEYFYPLLLIYPLLVLIVFRQMRLYQVKTCLSKLNQSMQFFRAYFIVAVLLMAGMFLFKMNYSRTLLAVVFTTSILLMGTARLILNLIHDRLLVRGVNATRVLIVGCGETAQMLLEKAHSFPLLGYHVVGFIAEAGLGKRYLGKEILGSSKDILRIIEEFQVDEVIFARPNMSREDVLSLIFKLEKVDVSVKTISDLYEIVTSNTVIDGIADIPMVEIQRPRFRRLQDTIKAWIDYSLGTIFMIFSLPFWLIIAILIRIESAGPILVQVNRIGKRGKPIKIFRFRVLYNVDDEDLHGSVKPSDSRVTKFGRFLSRTSLDEWPQLINVLTGQMSLVGPRPERPDIVSGYKEWQKLRLEVKPGITGLWQIMGRRDLFMHQNLEYDFYYIKNRSLLLDLSILLRTIPMMILGRTAKYRGWFTNAEIERRDFDRLKMEREPDENMPSSASA</sequence>
<name>A0A532V313_UNCL8</name>
<dbReference type="Pfam" id="PF02397">
    <property type="entry name" value="Bac_transf"/>
    <property type="match status" value="1"/>
</dbReference>
<feature type="transmembrane region" description="Helical" evidence="7">
    <location>
        <begin position="427"/>
        <end position="446"/>
    </location>
</feature>
<evidence type="ECO:0000256" key="7">
    <source>
        <dbReference type="SAM" id="Phobius"/>
    </source>
</evidence>
<dbReference type="SUPFAM" id="SSF53448">
    <property type="entry name" value="Nucleotide-diphospho-sugar transferases"/>
    <property type="match status" value="1"/>
</dbReference>
<dbReference type="InterPro" id="IPR001173">
    <property type="entry name" value="Glyco_trans_2-like"/>
</dbReference>
<comment type="similarity">
    <text evidence="2">Belongs to the bacterial sugar transferase family.</text>
</comment>
<comment type="caution">
    <text evidence="10">The sequence shown here is derived from an EMBL/GenBank/DDBJ whole genome shotgun (WGS) entry which is preliminary data.</text>
</comment>
<keyword evidence="6 7" id="KW-0472">Membrane</keyword>
<feature type="transmembrane region" description="Helical" evidence="7">
    <location>
        <begin position="364"/>
        <end position="380"/>
    </location>
</feature>
<feature type="transmembrane region" description="Helical" evidence="7">
    <location>
        <begin position="324"/>
        <end position="344"/>
    </location>
</feature>
<protein>
    <recommendedName>
        <fullName evidence="12">Bacterial sugar transferase domain-containing protein</fullName>
    </recommendedName>
</protein>
<evidence type="ECO:0000256" key="3">
    <source>
        <dbReference type="ARBA" id="ARBA00022679"/>
    </source>
</evidence>
<dbReference type="Pfam" id="PF13727">
    <property type="entry name" value="CoA_binding_3"/>
    <property type="match status" value="1"/>
</dbReference>
<dbReference type="NCBIfam" id="TIGR03025">
    <property type="entry name" value="EPS_sugtrans"/>
    <property type="match status" value="1"/>
</dbReference>
<feature type="transmembrane region" description="Helical" evidence="7">
    <location>
        <begin position="401"/>
        <end position="421"/>
    </location>
</feature>
<feature type="transmembrane region" description="Helical" evidence="7">
    <location>
        <begin position="239"/>
        <end position="257"/>
    </location>
</feature>
<evidence type="ECO:0000313" key="11">
    <source>
        <dbReference type="Proteomes" id="UP000319619"/>
    </source>
</evidence>
<evidence type="ECO:0000256" key="1">
    <source>
        <dbReference type="ARBA" id="ARBA00004141"/>
    </source>
</evidence>
<evidence type="ECO:0000259" key="9">
    <source>
        <dbReference type="Pfam" id="PF02397"/>
    </source>
</evidence>
<evidence type="ECO:0000313" key="10">
    <source>
        <dbReference type="EMBL" id="TKJ41606.1"/>
    </source>
</evidence>
<reference evidence="10 11" key="1">
    <citation type="submission" date="2017-06" db="EMBL/GenBank/DDBJ databases">
        <title>Novel microbial phyla capable of carbon fixation and sulfur reduction in deep-sea sediments.</title>
        <authorList>
            <person name="Huang J."/>
            <person name="Baker B."/>
            <person name="Wang Y."/>
        </authorList>
    </citation>
    <scope>NUCLEOTIDE SEQUENCE [LARGE SCALE GENOMIC DNA]</scope>
    <source>
        <strain evidence="10">B3_LCP</strain>
    </source>
</reference>
<evidence type="ECO:0000256" key="6">
    <source>
        <dbReference type="ARBA" id="ARBA00023136"/>
    </source>
</evidence>
<feature type="transmembrane region" description="Helical" evidence="7">
    <location>
        <begin position="594"/>
        <end position="618"/>
    </location>
</feature>
<keyword evidence="4 7" id="KW-0812">Transmembrane</keyword>
<evidence type="ECO:0000256" key="4">
    <source>
        <dbReference type="ARBA" id="ARBA00022692"/>
    </source>
</evidence>
<dbReference type="InterPro" id="IPR003362">
    <property type="entry name" value="Bact_transf"/>
</dbReference>
<gene>
    <name evidence="10" type="ORF">CEE37_03305</name>
</gene>
<feature type="domain" description="Bacterial sugar transferase" evidence="9">
    <location>
        <begin position="592"/>
        <end position="768"/>
    </location>
</feature>
<feature type="transmembrane region" description="Helical" evidence="7">
    <location>
        <begin position="264"/>
        <end position="282"/>
    </location>
</feature>
<feature type="transmembrane region" description="Helical" evidence="7">
    <location>
        <begin position="294"/>
        <end position="317"/>
    </location>
</feature>